<keyword evidence="3" id="KW-1185">Reference proteome</keyword>
<organism evidence="2 3">
    <name type="scientific">Effrenium voratum</name>
    <dbReference type="NCBI Taxonomy" id="2562239"/>
    <lineage>
        <taxon>Eukaryota</taxon>
        <taxon>Sar</taxon>
        <taxon>Alveolata</taxon>
        <taxon>Dinophyceae</taxon>
        <taxon>Suessiales</taxon>
        <taxon>Symbiodiniaceae</taxon>
        <taxon>Effrenium</taxon>
    </lineage>
</organism>
<feature type="region of interest" description="Disordered" evidence="1">
    <location>
        <begin position="143"/>
        <end position="165"/>
    </location>
</feature>
<dbReference type="AlphaFoldDB" id="A0AA36JAU0"/>
<dbReference type="EMBL" id="CAUJNA010003446">
    <property type="protein sequence ID" value="CAJ1402269.1"/>
    <property type="molecule type" value="Genomic_DNA"/>
</dbReference>
<name>A0AA36JAU0_9DINO</name>
<reference evidence="2" key="1">
    <citation type="submission" date="2023-08" db="EMBL/GenBank/DDBJ databases">
        <authorList>
            <person name="Chen Y."/>
            <person name="Shah S."/>
            <person name="Dougan E. K."/>
            <person name="Thang M."/>
            <person name="Chan C."/>
        </authorList>
    </citation>
    <scope>NUCLEOTIDE SEQUENCE</scope>
</reference>
<accession>A0AA36JAU0</accession>
<gene>
    <name evidence="2" type="ORF">EVOR1521_LOCUS25197</name>
</gene>
<evidence type="ECO:0000313" key="2">
    <source>
        <dbReference type="EMBL" id="CAJ1402269.1"/>
    </source>
</evidence>
<sequence length="255" mass="26444">MAFEAAWDEIESNSCHLISCCCLGVSATRCCDPCMMQKHKFCCCAGGISSGEDCVGEKGCLVGIHKTFCCVQTASCNNLACGCCDIFILGRPYGEGRVMDQESNFMQDARWCYYCLFTGCALAPASPEPSNVSHALSICGVGSAGVTSSSSARRRRAPQRTATPARAAATGTARPCAACTGANFQAHGGSASASVAAPCAMKHLPAVLLWQPRVRHACEASPFAAGIAFGWTAGVSPASRQGAVPSTNIIRAHAS</sequence>
<proteinExistence type="predicted"/>
<dbReference type="Proteomes" id="UP001178507">
    <property type="component" value="Unassembled WGS sequence"/>
</dbReference>
<evidence type="ECO:0000313" key="3">
    <source>
        <dbReference type="Proteomes" id="UP001178507"/>
    </source>
</evidence>
<comment type="caution">
    <text evidence="2">The sequence shown here is derived from an EMBL/GenBank/DDBJ whole genome shotgun (WGS) entry which is preliminary data.</text>
</comment>
<protein>
    <submittedName>
        <fullName evidence="2">Uncharacterized protein</fullName>
    </submittedName>
</protein>
<evidence type="ECO:0000256" key="1">
    <source>
        <dbReference type="SAM" id="MobiDB-lite"/>
    </source>
</evidence>